<reference evidence="2 3" key="1">
    <citation type="journal article" date="2016" name="Proc. Natl. Acad. Sci. U.S.A.">
        <title>Comparative genomics of biotechnologically important yeasts.</title>
        <authorList>
            <person name="Riley R."/>
            <person name="Haridas S."/>
            <person name="Wolfe K.H."/>
            <person name="Lopes M.R."/>
            <person name="Hittinger C.T."/>
            <person name="Goeker M."/>
            <person name="Salamov A.A."/>
            <person name="Wisecaver J.H."/>
            <person name="Long T.M."/>
            <person name="Calvey C.H."/>
            <person name="Aerts A.L."/>
            <person name="Barry K.W."/>
            <person name="Choi C."/>
            <person name="Clum A."/>
            <person name="Coughlan A.Y."/>
            <person name="Deshpande S."/>
            <person name="Douglass A.P."/>
            <person name="Hanson S.J."/>
            <person name="Klenk H.-P."/>
            <person name="LaButti K.M."/>
            <person name="Lapidus A."/>
            <person name="Lindquist E.A."/>
            <person name="Lipzen A.M."/>
            <person name="Meier-Kolthoff J.P."/>
            <person name="Ohm R.A."/>
            <person name="Otillar R.P."/>
            <person name="Pangilinan J.L."/>
            <person name="Peng Y."/>
            <person name="Rokas A."/>
            <person name="Rosa C.A."/>
            <person name="Scheuner C."/>
            <person name="Sibirny A.A."/>
            <person name="Slot J.C."/>
            <person name="Stielow J.B."/>
            <person name="Sun H."/>
            <person name="Kurtzman C.P."/>
            <person name="Blackwell M."/>
            <person name="Grigoriev I.V."/>
            <person name="Jeffries T.W."/>
        </authorList>
    </citation>
    <scope>NUCLEOTIDE SEQUENCE [LARGE SCALE GENOMIC DNA]</scope>
    <source>
        <strain evidence="2 3">NRRL Y-11557</strain>
    </source>
</reference>
<proteinExistence type="predicted"/>
<keyword evidence="3" id="KW-1185">Reference proteome</keyword>
<evidence type="ECO:0000256" key="1">
    <source>
        <dbReference type="SAM" id="Phobius"/>
    </source>
</evidence>
<sequence>MENKIRPFAATSGSVSVLVCVAFMMVRLNICSELKQAFNVVVTPDTMPSASKGSRQG</sequence>
<evidence type="ECO:0000313" key="2">
    <source>
        <dbReference type="EMBL" id="ODQ72366.1"/>
    </source>
</evidence>
<dbReference type="EMBL" id="KV454295">
    <property type="protein sequence ID" value="ODQ72366.1"/>
    <property type="molecule type" value="Genomic_DNA"/>
</dbReference>
<dbReference type="AlphaFoldDB" id="A0A1E3Q3W0"/>
<feature type="transmembrane region" description="Helical" evidence="1">
    <location>
        <begin position="7"/>
        <end position="26"/>
    </location>
</feature>
<accession>A0A1E3Q3W0</accession>
<dbReference type="Proteomes" id="UP000094385">
    <property type="component" value="Unassembled WGS sequence"/>
</dbReference>
<gene>
    <name evidence="2" type="ORF">LIPSTDRAFT_71897</name>
</gene>
<organism evidence="2 3">
    <name type="scientific">Lipomyces starkeyi NRRL Y-11557</name>
    <dbReference type="NCBI Taxonomy" id="675824"/>
    <lineage>
        <taxon>Eukaryota</taxon>
        <taxon>Fungi</taxon>
        <taxon>Dikarya</taxon>
        <taxon>Ascomycota</taxon>
        <taxon>Saccharomycotina</taxon>
        <taxon>Lipomycetes</taxon>
        <taxon>Lipomycetales</taxon>
        <taxon>Lipomycetaceae</taxon>
        <taxon>Lipomyces</taxon>
    </lineage>
</organism>
<name>A0A1E3Q3W0_LIPST</name>
<keyword evidence="1" id="KW-0812">Transmembrane</keyword>
<protein>
    <submittedName>
        <fullName evidence="2">Uncharacterized protein</fullName>
    </submittedName>
</protein>
<keyword evidence="1" id="KW-0472">Membrane</keyword>
<evidence type="ECO:0000313" key="3">
    <source>
        <dbReference type="Proteomes" id="UP000094385"/>
    </source>
</evidence>
<keyword evidence="1" id="KW-1133">Transmembrane helix</keyword>